<dbReference type="STRING" id="3055.A0A2K3E2B0"/>
<reference evidence="2 3" key="1">
    <citation type="journal article" date="2007" name="Science">
        <title>The Chlamydomonas genome reveals the evolution of key animal and plant functions.</title>
        <authorList>
            <person name="Merchant S.S."/>
            <person name="Prochnik S.E."/>
            <person name="Vallon O."/>
            <person name="Harris E.H."/>
            <person name="Karpowicz S.J."/>
            <person name="Witman G.B."/>
            <person name="Terry A."/>
            <person name="Salamov A."/>
            <person name="Fritz-Laylin L.K."/>
            <person name="Marechal-Drouard L."/>
            <person name="Marshall W.F."/>
            <person name="Qu L.H."/>
            <person name="Nelson D.R."/>
            <person name="Sanderfoot A.A."/>
            <person name="Spalding M.H."/>
            <person name="Kapitonov V.V."/>
            <person name="Ren Q."/>
            <person name="Ferris P."/>
            <person name="Lindquist E."/>
            <person name="Shapiro H."/>
            <person name="Lucas S.M."/>
            <person name="Grimwood J."/>
            <person name="Schmutz J."/>
            <person name="Cardol P."/>
            <person name="Cerutti H."/>
            <person name="Chanfreau G."/>
            <person name="Chen C.L."/>
            <person name="Cognat V."/>
            <person name="Croft M.T."/>
            <person name="Dent R."/>
            <person name="Dutcher S."/>
            <person name="Fernandez E."/>
            <person name="Fukuzawa H."/>
            <person name="Gonzalez-Ballester D."/>
            <person name="Gonzalez-Halphen D."/>
            <person name="Hallmann A."/>
            <person name="Hanikenne M."/>
            <person name="Hippler M."/>
            <person name="Inwood W."/>
            <person name="Jabbari K."/>
            <person name="Kalanon M."/>
            <person name="Kuras R."/>
            <person name="Lefebvre P.A."/>
            <person name="Lemaire S.D."/>
            <person name="Lobanov A.V."/>
            <person name="Lohr M."/>
            <person name="Manuell A."/>
            <person name="Meier I."/>
            <person name="Mets L."/>
            <person name="Mittag M."/>
            <person name="Mittelmeier T."/>
            <person name="Moroney J.V."/>
            <person name="Moseley J."/>
            <person name="Napoli C."/>
            <person name="Nedelcu A.M."/>
            <person name="Niyogi K."/>
            <person name="Novoselov S.V."/>
            <person name="Paulsen I.T."/>
            <person name="Pazour G."/>
            <person name="Purton S."/>
            <person name="Ral J.P."/>
            <person name="Riano-Pachon D.M."/>
            <person name="Riekhof W."/>
            <person name="Rymarquis L."/>
            <person name="Schroda M."/>
            <person name="Stern D."/>
            <person name="Umen J."/>
            <person name="Willows R."/>
            <person name="Wilson N."/>
            <person name="Zimmer S.L."/>
            <person name="Allmer J."/>
            <person name="Balk J."/>
            <person name="Bisova K."/>
            <person name="Chen C.J."/>
            <person name="Elias M."/>
            <person name="Gendler K."/>
            <person name="Hauser C."/>
            <person name="Lamb M.R."/>
            <person name="Ledford H."/>
            <person name="Long J.C."/>
            <person name="Minagawa J."/>
            <person name="Page M.D."/>
            <person name="Pan J."/>
            <person name="Pootakham W."/>
            <person name="Roje S."/>
            <person name="Rose A."/>
            <person name="Stahlberg E."/>
            <person name="Terauchi A.M."/>
            <person name="Yang P."/>
            <person name="Ball S."/>
            <person name="Bowler C."/>
            <person name="Dieckmann C.L."/>
            <person name="Gladyshev V.N."/>
            <person name="Green P."/>
            <person name="Jorgensen R."/>
            <person name="Mayfield S."/>
            <person name="Mueller-Roeber B."/>
            <person name="Rajamani S."/>
            <person name="Sayre R.T."/>
            <person name="Brokstein P."/>
            <person name="Dubchak I."/>
            <person name="Goodstein D."/>
            <person name="Hornick L."/>
            <person name="Huang Y.W."/>
            <person name="Jhaveri J."/>
            <person name="Luo Y."/>
            <person name="Martinez D."/>
            <person name="Ngau W.C."/>
            <person name="Otillar B."/>
            <person name="Poliakov A."/>
            <person name="Porter A."/>
            <person name="Szajkowski L."/>
            <person name="Werner G."/>
            <person name="Zhou K."/>
            <person name="Grigoriev I.V."/>
            <person name="Rokhsar D.S."/>
            <person name="Grossman A.R."/>
        </authorList>
    </citation>
    <scope>NUCLEOTIDE SEQUENCE [LARGE SCALE GENOMIC DNA]</scope>
    <source>
        <strain evidence="3">CC-503</strain>
    </source>
</reference>
<dbReference type="PANTHER" id="PTHR10285">
    <property type="entry name" value="URIDINE KINASE"/>
    <property type="match status" value="1"/>
</dbReference>
<dbReference type="GeneID" id="66052422"/>
<feature type="compositionally biased region" description="Low complexity" evidence="1">
    <location>
        <begin position="98"/>
        <end position="127"/>
    </location>
</feature>
<dbReference type="KEGG" id="cre:CHLRE_02g101000v5"/>
<organism evidence="2 3">
    <name type="scientific">Chlamydomonas reinhardtii</name>
    <name type="common">Chlamydomonas smithii</name>
    <dbReference type="NCBI Taxonomy" id="3055"/>
    <lineage>
        <taxon>Eukaryota</taxon>
        <taxon>Viridiplantae</taxon>
        <taxon>Chlorophyta</taxon>
        <taxon>core chlorophytes</taxon>
        <taxon>Chlorophyceae</taxon>
        <taxon>CS clade</taxon>
        <taxon>Chlamydomonadales</taxon>
        <taxon>Chlamydomonadaceae</taxon>
        <taxon>Chlamydomonas</taxon>
    </lineage>
</organism>
<accession>A0A2K3E2B0</accession>
<dbReference type="GO" id="GO:0005737">
    <property type="term" value="C:cytoplasm"/>
    <property type="evidence" value="ECO:0000318"/>
    <property type="project" value="GO_Central"/>
</dbReference>
<dbReference type="Gene3D" id="3.40.50.300">
    <property type="entry name" value="P-loop containing nucleotide triphosphate hydrolases"/>
    <property type="match status" value="1"/>
</dbReference>
<dbReference type="InParanoid" id="A0A2K3E2B0"/>
<sequence length="321" mass="33323">MSLQAAPHAASIRLSRPSALAGVNRSRRPARGQTTCRAQLVSGDCYEDIIDGLARRAIARAAATWPPQRVVVGVAGAPGSGKSTLATAVTQRINQLQSSESDTGGSSSSSSNSTSSSSIASSTSSSGSGSGGPFAVVLPMDGFHYYRRELDAMPDPREAHARRGAPWTFDAAKFVAAVRRVREAGAGSGAGGGGGGGAVRVPSFDHGVGDPVEDDIVIPPMPAAAIVLVEGNYVLLEEEPWRQLRDLFDESWFVDCPLDVAMDRVFRRQTAIGLKPEVSRVRIATNDRPNAELVAACAPAATLRVPSTVPFRGGGSGSGGE</sequence>
<dbReference type="Proteomes" id="UP000006906">
    <property type="component" value="Chromosome 2"/>
</dbReference>
<dbReference type="InterPro" id="IPR027417">
    <property type="entry name" value="P-loop_NTPase"/>
</dbReference>
<dbReference type="AlphaFoldDB" id="A0A2K3E2B0"/>
<protein>
    <recommendedName>
        <fullName evidence="4">Phosphoribulokinase/uridine kinase domain-containing protein</fullName>
    </recommendedName>
</protein>
<evidence type="ECO:0008006" key="4">
    <source>
        <dbReference type="Google" id="ProtNLM"/>
    </source>
</evidence>
<keyword evidence="3" id="KW-1185">Reference proteome</keyword>
<feature type="region of interest" description="Disordered" evidence="1">
    <location>
        <begin position="94"/>
        <end position="131"/>
    </location>
</feature>
<name>A0A2K3E2B0_CHLRE</name>
<gene>
    <name evidence="2" type="ORF">CHLRE_02g101000v5</name>
</gene>
<dbReference type="OrthoDB" id="6362633at2759"/>
<dbReference type="RefSeq" id="XP_042927354.1">
    <property type="nucleotide sequence ID" value="XM_043059720.1"/>
</dbReference>
<evidence type="ECO:0000313" key="2">
    <source>
        <dbReference type="EMBL" id="PNW86913.1"/>
    </source>
</evidence>
<proteinExistence type="predicted"/>
<dbReference type="Gramene" id="PNW86913">
    <property type="protein sequence ID" value="PNW86913"/>
    <property type="gene ID" value="CHLRE_02g101000v5"/>
</dbReference>
<evidence type="ECO:0000313" key="3">
    <source>
        <dbReference type="Proteomes" id="UP000006906"/>
    </source>
</evidence>
<dbReference type="SUPFAM" id="SSF52540">
    <property type="entry name" value="P-loop containing nucleoside triphosphate hydrolases"/>
    <property type="match status" value="1"/>
</dbReference>
<dbReference type="OMA" id="EPWRQLR"/>
<dbReference type="EMBL" id="CM008963">
    <property type="protein sequence ID" value="PNW86913.1"/>
    <property type="molecule type" value="Genomic_DNA"/>
</dbReference>
<evidence type="ECO:0000256" key="1">
    <source>
        <dbReference type="SAM" id="MobiDB-lite"/>
    </source>
</evidence>